<accession>A0A2M4D058</accession>
<evidence type="ECO:0000313" key="2">
    <source>
        <dbReference type="EMBL" id="MBW70915.1"/>
    </source>
</evidence>
<organism evidence="2">
    <name type="scientific">Anopheles darlingi</name>
    <name type="common">Mosquito</name>
    <dbReference type="NCBI Taxonomy" id="43151"/>
    <lineage>
        <taxon>Eukaryota</taxon>
        <taxon>Metazoa</taxon>
        <taxon>Ecdysozoa</taxon>
        <taxon>Arthropoda</taxon>
        <taxon>Hexapoda</taxon>
        <taxon>Insecta</taxon>
        <taxon>Pterygota</taxon>
        <taxon>Neoptera</taxon>
        <taxon>Endopterygota</taxon>
        <taxon>Diptera</taxon>
        <taxon>Nematocera</taxon>
        <taxon>Culicoidea</taxon>
        <taxon>Culicidae</taxon>
        <taxon>Anophelinae</taxon>
        <taxon>Anopheles</taxon>
    </lineage>
</organism>
<protein>
    <submittedName>
        <fullName evidence="2">Putative secreted protein</fullName>
    </submittedName>
</protein>
<proteinExistence type="predicted"/>
<reference evidence="2" key="1">
    <citation type="submission" date="2018-01" db="EMBL/GenBank/DDBJ databases">
        <title>An insight into the sialome of Amazonian anophelines.</title>
        <authorList>
            <person name="Ribeiro J.M."/>
            <person name="Scarpassa V."/>
            <person name="Calvo E."/>
        </authorList>
    </citation>
    <scope>NUCLEOTIDE SEQUENCE</scope>
</reference>
<evidence type="ECO:0000256" key="1">
    <source>
        <dbReference type="SAM" id="SignalP"/>
    </source>
</evidence>
<feature type="chain" id="PRO_5014779251" evidence="1">
    <location>
        <begin position="29"/>
        <end position="79"/>
    </location>
</feature>
<name>A0A2M4D058_ANODA</name>
<keyword evidence="1" id="KW-0732">Signal</keyword>
<dbReference type="EMBL" id="GGFL01006737">
    <property type="protein sequence ID" value="MBW70915.1"/>
    <property type="molecule type" value="Transcribed_RNA"/>
</dbReference>
<dbReference type="AlphaFoldDB" id="A0A2M4D058"/>
<feature type="signal peptide" evidence="1">
    <location>
        <begin position="1"/>
        <end position="28"/>
    </location>
</feature>
<sequence>MVVVIVILATVWLPLLITTVEIVKTAEATAIMAPLHPRLCHRPRRHRCAVPVNNIIRISIIISLSSINKQIVFLRPICR</sequence>